<protein>
    <recommendedName>
        <fullName evidence="2">DUF4384 domain-containing protein</fullName>
    </recommendedName>
</protein>
<reference evidence="1" key="1">
    <citation type="journal article" date="2014" name="Front. Microbiol.">
        <title>High frequency of phylogenetically diverse reductive dehalogenase-homologous genes in deep subseafloor sedimentary metagenomes.</title>
        <authorList>
            <person name="Kawai M."/>
            <person name="Futagami T."/>
            <person name="Toyoda A."/>
            <person name="Takaki Y."/>
            <person name="Nishi S."/>
            <person name="Hori S."/>
            <person name="Arai W."/>
            <person name="Tsubouchi T."/>
            <person name="Morono Y."/>
            <person name="Uchiyama I."/>
            <person name="Ito T."/>
            <person name="Fujiyama A."/>
            <person name="Inagaki F."/>
            <person name="Takami H."/>
        </authorList>
    </citation>
    <scope>NUCLEOTIDE SEQUENCE</scope>
    <source>
        <strain evidence="1">Expedition CK06-06</strain>
    </source>
</reference>
<dbReference type="EMBL" id="BARU01039058">
    <property type="protein sequence ID" value="GAH77390.1"/>
    <property type="molecule type" value="Genomic_DNA"/>
</dbReference>
<comment type="caution">
    <text evidence="1">The sequence shown here is derived from an EMBL/GenBank/DDBJ whole genome shotgun (WGS) entry which is preliminary data.</text>
</comment>
<name>X1J788_9ZZZZ</name>
<organism evidence="1">
    <name type="scientific">marine sediment metagenome</name>
    <dbReference type="NCBI Taxonomy" id="412755"/>
    <lineage>
        <taxon>unclassified sequences</taxon>
        <taxon>metagenomes</taxon>
        <taxon>ecological metagenomes</taxon>
    </lineage>
</organism>
<dbReference type="AlphaFoldDB" id="X1J788"/>
<sequence>PPIDFATYPLACTNLKCRTTSFMENDVFFLYFLSPVSGYLCVYLDDAQYSQCLLPYKNIPVEYESGMPVKADREFIFFSREPEHNYFNDEDFEEDVYTLYSDSKKDINRLFIIFSKTPLNKPKLDDNVKTGLLTEQEIVEGYTMPKALKSEDFQKWLNKCRSYGKENMQVDIIDITITKGMD</sequence>
<proteinExistence type="predicted"/>
<evidence type="ECO:0008006" key="2">
    <source>
        <dbReference type="Google" id="ProtNLM"/>
    </source>
</evidence>
<gene>
    <name evidence="1" type="ORF">S03H2_60585</name>
</gene>
<evidence type="ECO:0000313" key="1">
    <source>
        <dbReference type="EMBL" id="GAH77390.1"/>
    </source>
</evidence>
<feature type="non-terminal residue" evidence="1">
    <location>
        <position position="1"/>
    </location>
</feature>
<accession>X1J788</accession>